<evidence type="ECO:0000256" key="2">
    <source>
        <dbReference type="ARBA" id="ARBA00004752"/>
    </source>
</evidence>
<dbReference type="SUPFAM" id="SSF56601">
    <property type="entry name" value="beta-lactamase/transpeptidase-like"/>
    <property type="match status" value="1"/>
</dbReference>
<evidence type="ECO:0000256" key="14">
    <source>
        <dbReference type="PIRSR" id="PIRSR618044-2"/>
    </source>
</evidence>
<evidence type="ECO:0000256" key="4">
    <source>
        <dbReference type="ARBA" id="ARBA00012448"/>
    </source>
</evidence>
<comment type="caution">
    <text evidence="19">The sequence shown here is derived from an EMBL/GenBank/DDBJ whole genome shotgun (WGS) entry which is preliminary data.</text>
</comment>
<dbReference type="GO" id="GO:0071555">
    <property type="term" value="P:cell wall organization"/>
    <property type="evidence" value="ECO:0007669"/>
    <property type="project" value="UniProtKB-KW"/>
</dbReference>
<keyword evidence="10" id="KW-0573">Peptidoglycan synthesis</keyword>
<dbReference type="SMART" id="SM00936">
    <property type="entry name" value="PBP5_C"/>
    <property type="match status" value="1"/>
</dbReference>
<organism evidence="19 20">
    <name type="scientific">Vineibacter terrae</name>
    <dbReference type="NCBI Taxonomy" id="2586908"/>
    <lineage>
        <taxon>Bacteria</taxon>
        <taxon>Pseudomonadati</taxon>
        <taxon>Pseudomonadota</taxon>
        <taxon>Alphaproteobacteria</taxon>
        <taxon>Hyphomicrobiales</taxon>
        <taxon>Vineibacter</taxon>
    </lineage>
</organism>
<evidence type="ECO:0000313" key="19">
    <source>
        <dbReference type="EMBL" id="TXL72174.1"/>
    </source>
</evidence>
<dbReference type="PRINTS" id="PR00725">
    <property type="entry name" value="DADACBPTASE1"/>
</dbReference>
<evidence type="ECO:0000256" key="6">
    <source>
        <dbReference type="ARBA" id="ARBA00022670"/>
    </source>
</evidence>
<keyword evidence="7 17" id="KW-0732">Signal</keyword>
<dbReference type="InterPro" id="IPR037167">
    <property type="entry name" value="Peptidase_S11_C_sf"/>
</dbReference>
<dbReference type="AlphaFoldDB" id="A0A5C8PFU5"/>
<evidence type="ECO:0000256" key="5">
    <source>
        <dbReference type="ARBA" id="ARBA00022645"/>
    </source>
</evidence>
<evidence type="ECO:0000256" key="10">
    <source>
        <dbReference type="ARBA" id="ARBA00022984"/>
    </source>
</evidence>
<dbReference type="InterPro" id="IPR012338">
    <property type="entry name" value="Beta-lactam/transpept-like"/>
</dbReference>
<dbReference type="InterPro" id="IPR012907">
    <property type="entry name" value="Peptidase_S11_C"/>
</dbReference>
<reference evidence="19 20" key="1">
    <citation type="submission" date="2019-06" db="EMBL/GenBank/DDBJ databases">
        <title>New taxonomy in bacterial strain CC-CFT640, isolated from vineyard.</title>
        <authorList>
            <person name="Lin S.-Y."/>
            <person name="Tsai C.-F."/>
            <person name="Young C.-C."/>
        </authorList>
    </citation>
    <scope>NUCLEOTIDE SEQUENCE [LARGE SCALE GENOMIC DNA]</scope>
    <source>
        <strain evidence="19 20">CC-CFT640</strain>
    </source>
</reference>
<feature type="active site" evidence="13">
    <location>
        <position position="162"/>
    </location>
</feature>
<dbReference type="UniPathway" id="UPA00219"/>
<evidence type="ECO:0000256" key="12">
    <source>
        <dbReference type="ARBA" id="ARBA00034000"/>
    </source>
</evidence>
<dbReference type="InterPro" id="IPR001967">
    <property type="entry name" value="Peptidase_S11_N"/>
</dbReference>
<comment type="function">
    <text evidence="1">Removes C-terminal D-alanyl residues from sugar-peptide cell wall precursors.</text>
</comment>
<accession>A0A5C8PFU5</accession>
<keyword evidence="6" id="KW-0645">Protease</keyword>
<evidence type="ECO:0000256" key="11">
    <source>
        <dbReference type="ARBA" id="ARBA00023316"/>
    </source>
</evidence>
<comment type="pathway">
    <text evidence="2">Cell wall biogenesis; peptidoglycan biosynthesis.</text>
</comment>
<dbReference type="RefSeq" id="WP_147849996.1">
    <property type="nucleotide sequence ID" value="NZ_VDUZ01000035.1"/>
</dbReference>
<protein>
    <recommendedName>
        <fullName evidence="4">serine-type D-Ala-D-Ala carboxypeptidase</fullName>
        <ecNumber evidence="4">3.4.16.4</ecNumber>
    </recommendedName>
</protein>
<feature type="active site" description="Proton acceptor" evidence="13">
    <location>
        <position position="105"/>
    </location>
</feature>
<evidence type="ECO:0000256" key="9">
    <source>
        <dbReference type="ARBA" id="ARBA00022960"/>
    </source>
</evidence>
<evidence type="ECO:0000256" key="1">
    <source>
        <dbReference type="ARBA" id="ARBA00003217"/>
    </source>
</evidence>
<sequence length="426" mass="45919">MPHRPPVLLAALLAAPLLLVAAPLAAQAQQQEAQATKPGAKPKTPPGHRGAGASPKAGPPLDALPPSQIGIGTLARFAYLIDATTDAVLLFKDADKPMMPSSMAKMMTVYLVFEDLKAGRLKPDTRFRVSERARSMGGSRMFVEINSEITIDDLIKGVITLSGNDACVVLAEGMSGTEETFAARMNKRAKELGMTGSVFKNASGWPVEGMYVTARDLAILAKRTIEDFPEYYRYYNMTEFTWNNIRQENRNRLLGMTPGTDGLKTGHSEDAGYGLTASAIRDGRRLILVVNGLSDMRSRTSESARLMEWGFREYSNKVAFRTGETVALADVWLGEAGKVPLVAAKPIAATVPVGQEAGVRVKVEYEGPVRAPIRKGERIGKAVVQAAAGASPVEIPLYAGDDVPRLGPVGRAFGVIKHYLFGWMSS</sequence>
<feature type="compositionally biased region" description="Low complexity" evidence="16">
    <location>
        <begin position="30"/>
        <end position="42"/>
    </location>
</feature>
<evidence type="ECO:0000256" key="17">
    <source>
        <dbReference type="SAM" id="SignalP"/>
    </source>
</evidence>
<dbReference type="PANTHER" id="PTHR21581:SF6">
    <property type="entry name" value="TRAFFICKING PROTEIN PARTICLE COMPLEX SUBUNIT 12"/>
    <property type="match status" value="1"/>
</dbReference>
<evidence type="ECO:0000256" key="7">
    <source>
        <dbReference type="ARBA" id="ARBA00022729"/>
    </source>
</evidence>
<feature type="chain" id="PRO_5023133663" description="serine-type D-Ala-D-Ala carboxypeptidase" evidence="17">
    <location>
        <begin position="29"/>
        <end position="426"/>
    </location>
</feature>
<dbReference type="EC" id="3.4.16.4" evidence="4"/>
<evidence type="ECO:0000256" key="8">
    <source>
        <dbReference type="ARBA" id="ARBA00022801"/>
    </source>
</evidence>
<keyword evidence="8" id="KW-0378">Hydrolase</keyword>
<feature type="domain" description="Peptidase S11 D-Ala-D-Ala carboxypeptidase A C-terminal" evidence="18">
    <location>
        <begin position="314"/>
        <end position="405"/>
    </location>
</feature>
<dbReference type="GO" id="GO:0009002">
    <property type="term" value="F:serine-type D-Ala-D-Ala carboxypeptidase activity"/>
    <property type="evidence" value="ECO:0007669"/>
    <property type="project" value="UniProtKB-EC"/>
</dbReference>
<dbReference type="SUPFAM" id="SSF69189">
    <property type="entry name" value="Penicillin-binding protein associated domain"/>
    <property type="match status" value="1"/>
</dbReference>
<keyword evidence="5 19" id="KW-0121">Carboxypeptidase</keyword>
<gene>
    <name evidence="19" type="ORF">FHP25_26445</name>
</gene>
<dbReference type="EMBL" id="VDUZ01000035">
    <property type="protein sequence ID" value="TXL72174.1"/>
    <property type="molecule type" value="Genomic_DNA"/>
</dbReference>
<dbReference type="OrthoDB" id="9795979at2"/>
<evidence type="ECO:0000256" key="3">
    <source>
        <dbReference type="ARBA" id="ARBA00007164"/>
    </source>
</evidence>
<comment type="catalytic activity">
    <reaction evidence="12">
        <text>Preferential cleavage: (Ac)2-L-Lys-D-Ala-|-D-Ala. Also transpeptidation of peptidyl-alanyl moieties that are N-acyl substituents of D-alanine.</text>
        <dbReference type="EC" id="3.4.16.4"/>
    </reaction>
</comment>
<dbReference type="Gene3D" id="3.40.710.10">
    <property type="entry name" value="DD-peptidase/beta-lactamase superfamily"/>
    <property type="match status" value="1"/>
</dbReference>
<evidence type="ECO:0000259" key="18">
    <source>
        <dbReference type="SMART" id="SM00936"/>
    </source>
</evidence>
<feature type="active site" description="Acyl-ester intermediate" evidence="13">
    <location>
        <position position="102"/>
    </location>
</feature>
<keyword evidence="9" id="KW-0133">Cell shape</keyword>
<dbReference type="GO" id="GO:0009252">
    <property type="term" value="P:peptidoglycan biosynthetic process"/>
    <property type="evidence" value="ECO:0007669"/>
    <property type="project" value="UniProtKB-UniPathway"/>
</dbReference>
<dbReference type="GO" id="GO:0008360">
    <property type="term" value="P:regulation of cell shape"/>
    <property type="evidence" value="ECO:0007669"/>
    <property type="project" value="UniProtKB-KW"/>
</dbReference>
<evidence type="ECO:0000256" key="15">
    <source>
        <dbReference type="RuleBase" id="RU004016"/>
    </source>
</evidence>
<dbReference type="PANTHER" id="PTHR21581">
    <property type="entry name" value="D-ALANYL-D-ALANINE CARBOXYPEPTIDASE"/>
    <property type="match status" value="1"/>
</dbReference>
<feature type="signal peptide" evidence="17">
    <location>
        <begin position="1"/>
        <end position="28"/>
    </location>
</feature>
<comment type="similarity">
    <text evidence="3 15">Belongs to the peptidase S11 family.</text>
</comment>
<feature type="region of interest" description="Disordered" evidence="16">
    <location>
        <begin position="30"/>
        <end position="63"/>
    </location>
</feature>
<evidence type="ECO:0000256" key="16">
    <source>
        <dbReference type="SAM" id="MobiDB-lite"/>
    </source>
</evidence>
<feature type="binding site" evidence="14">
    <location>
        <position position="264"/>
    </location>
    <ligand>
        <name>substrate</name>
    </ligand>
</feature>
<dbReference type="InterPro" id="IPR015956">
    <property type="entry name" value="Peniciliin-bd_prot_C_sf"/>
</dbReference>
<keyword evidence="20" id="KW-1185">Reference proteome</keyword>
<dbReference type="Gene3D" id="2.60.410.10">
    <property type="entry name" value="D-Ala-D-Ala carboxypeptidase, C-terminal domain"/>
    <property type="match status" value="1"/>
</dbReference>
<dbReference type="Pfam" id="PF00768">
    <property type="entry name" value="Peptidase_S11"/>
    <property type="match status" value="1"/>
</dbReference>
<evidence type="ECO:0000256" key="13">
    <source>
        <dbReference type="PIRSR" id="PIRSR618044-1"/>
    </source>
</evidence>
<keyword evidence="11" id="KW-0961">Cell wall biogenesis/degradation</keyword>
<dbReference type="Proteomes" id="UP000321638">
    <property type="component" value="Unassembled WGS sequence"/>
</dbReference>
<evidence type="ECO:0000313" key="20">
    <source>
        <dbReference type="Proteomes" id="UP000321638"/>
    </source>
</evidence>
<dbReference type="GO" id="GO:0006508">
    <property type="term" value="P:proteolysis"/>
    <property type="evidence" value="ECO:0007669"/>
    <property type="project" value="UniProtKB-KW"/>
</dbReference>
<dbReference type="InterPro" id="IPR018044">
    <property type="entry name" value="Peptidase_S11"/>
</dbReference>
<proteinExistence type="inferred from homology"/>
<name>A0A5C8PFU5_9HYPH</name>
<dbReference type="Pfam" id="PF07943">
    <property type="entry name" value="PBP5_C"/>
    <property type="match status" value="1"/>
</dbReference>